<evidence type="ECO:0000313" key="7">
    <source>
        <dbReference type="EnsemblMetazoa" id="GPAI020285-PA"/>
    </source>
</evidence>
<dbReference type="AlphaFoldDB" id="A0A1A9ZNP2"/>
<comment type="similarity">
    <text evidence="2">Belongs to the RUS1 family.</text>
</comment>
<dbReference type="PANTHER" id="PTHR12770:SF31">
    <property type="entry name" value="RUS FAMILY MEMBER 1"/>
    <property type="match status" value="1"/>
</dbReference>
<dbReference type="Proteomes" id="UP000092445">
    <property type="component" value="Unassembled WGS sequence"/>
</dbReference>
<protein>
    <recommendedName>
        <fullName evidence="6">Protein root UVB sensitive/RUS domain-containing protein</fullName>
    </recommendedName>
</protein>
<reference evidence="7" key="2">
    <citation type="submission" date="2020-05" db="UniProtKB">
        <authorList>
            <consortium name="EnsemblMetazoa"/>
        </authorList>
    </citation>
    <scope>IDENTIFICATION</scope>
    <source>
        <strain evidence="7">IAEA</strain>
    </source>
</reference>
<evidence type="ECO:0000256" key="2">
    <source>
        <dbReference type="ARBA" id="ARBA00007558"/>
    </source>
</evidence>
<dbReference type="EnsemblMetazoa" id="GPAI020285-RA">
    <property type="protein sequence ID" value="GPAI020285-PA"/>
    <property type="gene ID" value="GPAI020285"/>
</dbReference>
<proteinExistence type="inferred from homology"/>
<comment type="subcellular location">
    <subcellularLocation>
        <location evidence="1">Membrane</location>
    </subcellularLocation>
</comment>
<evidence type="ECO:0000256" key="5">
    <source>
        <dbReference type="ARBA" id="ARBA00023136"/>
    </source>
</evidence>
<accession>A0A1A9ZNP2</accession>
<feature type="domain" description="Protein root UVB sensitive/RUS" evidence="6">
    <location>
        <begin position="7"/>
        <end position="100"/>
    </location>
</feature>
<name>A0A1A9ZNP2_GLOPL</name>
<keyword evidence="8" id="KW-1185">Reference proteome</keyword>
<keyword evidence="5" id="KW-0472">Membrane</keyword>
<evidence type="ECO:0000256" key="3">
    <source>
        <dbReference type="ARBA" id="ARBA00022692"/>
    </source>
</evidence>
<dbReference type="InterPro" id="IPR006968">
    <property type="entry name" value="RUS_fam"/>
</dbReference>
<dbReference type="PANTHER" id="PTHR12770">
    <property type="entry name" value="RUS1 FAMILY PROTEIN C16ORF58"/>
    <property type="match status" value="1"/>
</dbReference>
<organism evidence="7 8">
    <name type="scientific">Glossina pallidipes</name>
    <name type="common">Tsetse fly</name>
    <dbReference type="NCBI Taxonomy" id="7398"/>
    <lineage>
        <taxon>Eukaryota</taxon>
        <taxon>Metazoa</taxon>
        <taxon>Ecdysozoa</taxon>
        <taxon>Arthropoda</taxon>
        <taxon>Hexapoda</taxon>
        <taxon>Insecta</taxon>
        <taxon>Pterygota</taxon>
        <taxon>Neoptera</taxon>
        <taxon>Endopterygota</taxon>
        <taxon>Diptera</taxon>
        <taxon>Brachycera</taxon>
        <taxon>Muscomorpha</taxon>
        <taxon>Hippoboscoidea</taxon>
        <taxon>Glossinidae</taxon>
        <taxon>Glossina</taxon>
    </lineage>
</organism>
<sequence length="193" mass="22283">MVEQPWTLCTHVVPKGLGLGNKNINTYSATVTWILKEASSHLGRILFSWWKGAYLDVESKKWRLRADFLTDCAIGIEIYVLSKYTHLSTYILCGTTVLKERRRLRHLDVDGRRRSVAPNCPRRSRKEKVKSNLEEKFKAAIDDKNDKHLLNDSIPETSVSSNQCKTETEDLDSYVKDIKARISNMENLLNEFH</sequence>
<dbReference type="VEuPathDB" id="VectorBase:GPAI020285"/>
<dbReference type="Pfam" id="PF04884">
    <property type="entry name" value="UVB_sens_prot"/>
    <property type="match status" value="1"/>
</dbReference>
<dbReference type="InterPro" id="IPR054549">
    <property type="entry name" value="UVB_sens_RUS_dom"/>
</dbReference>
<keyword evidence="3" id="KW-0812">Transmembrane</keyword>
<reference evidence="8" key="1">
    <citation type="submission" date="2014-03" db="EMBL/GenBank/DDBJ databases">
        <authorList>
            <person name="Aksoy S."/>
            <person name="Warren W."/>
            <person name="Wilson R.K."/>
        </authorList>
    </citation>
    <scope>NUCLEOTIDE SEQUENCE [LARGE SCALE GENOMIC DNA]</scope>
    <source>
        <strain evidence="8">IAEA</strain>
    </source>
</reference>
<evidence type="ECO:0000313" key="8">
    <source>
        <dbReference type="Proteomes" id="UP000092445"/>
    </source>
</evidence>
<keyword evidence="4" id="KW-1133">Transmembrane helix</keyword>
<evidence type="ECO:0000259" key="6">
    <source>
        <dbReference type="Pfam" id="PF04884"/>
    </source>
</evidence>
<evidence type="ECO:0000256" key="1">
    <source>
        <dbReference type="ARBA" id="ARBA00004370"/>
    </source>
</evidence>
<dbReference type="GO" id="GO:0016020">
    <property type="term" value="C:membrane"/>
    <property type="evidence" value="ECO:0007669"/>
    <property type="project" value="UniProtKB-SubCell"/>
</dbReference>
<evidence type="ECO:0000256" key="4">
    <source>
        <dbReference type="ARBA" id="ARBA00022989"/>
    </source>
</evidence>